<proteinExistence type="predicted"/>
<name>A0A239NBJ7_9ACTN</name>
<evidence type="ECO:0000259" key="6">
    <source>
        <dbReference type="Pfam" id="PF03328"/>
    </source>
</evidence>
<dbReference type="Proteomes" id="UP000198282">
    <property type="component" value="Unassembled WGS sequence"/>
</dbReference>
<evidence type="ECO:0000256" key="2">
    <source>
        <dbReference type="ARBA" id="ARBA00022723"/>
    </source>
</evidence>
<comment type="cofactor">
    <cofactor evidence="1">
        <name>Mg(2+)</name>
        <dbReference type="ChEBI" id="CHEBI:18420"/>
    </cofactor>
</comment>
<dbReference type="PIRSF" id="PIRSF015582">
    <property type="entry name" value="Cit_lyase_B"/>
    <property type="match status" value="1"/>
</dbReference>
<accession>A0A239NBJ7</accession>
<dbReference type="Pfam" id="PF03328">
    <property type="entry name" value="HpcH_HpaI"/>
    <property type="match status" value="1"/>
</dbReference>
<feature type="binding site" evidence="5">
    <location>
        <position position="130"/>
    </location>
    <ligand>
        <name>Mg(2+)</name>
        <dbReference type="ChEBI" id="CHEBI:18420"/>
    </ligand>
</feature>
<dbReference type="AlphaFoldDB" id="A0A239NBJ7"/>
<dbReference type="OrthoDB" id="4322898at2"/>
<dbReference type="InterPro" id="IPR040442">
    <property type="entry name" value="Pyrv_kinase-like_dom_sf"/>
</dbReference>
<dbReference type="EMBL" id="FZOD01000076">
    <property type="protein sequence ID" value="SNT60030.1"/>
    <property type="molecule type" value="Genomic_DNA"/>
</dbReference>
<organism evidence="7 9">
    <name type="scientific">Streptosporangium subroseum</name>
    <dbReference type="NCBI Taxonomy" id="106412"/>
    <lineage>
        <taxon>Bacteria</taxon>
        <taxon>Bacillati</taxon>
        <taxon>Actinomycetota</taxon>
        <taxon>Actinomycetes</taxon>
        <taxon>Streptosporangiales</taxon>
        <taxon>Streptosporangiaceae</taxon>
        <taxon>Streptosporangium</taxon>
    </lineage>
</organism>
<dbReference type="PANTHER" id="PTHR32308">
    <property type="entry name" value="LYASE BETA SUBUNIT, PUTATIVE (AFU_ORTHOLOGUE AFUA_4G13030)-RELATED"/>
    <property type="match status" value="1"/>
</dbReference>
<dbReference type="InterPro" id="IPR011206">
    <property type="entry name" value="Citrate_lyase_beta/mcl1/mcl2"/>
</dbReference>
<protein>
    <submittedName>
        <fullName evidence="7">Citrate lyase subunit beta / citryl-CoA lyase</fullName>
    </submittedName>
</protein>
<evidence type="ECO:0000313" key="7">
    <source>
        <dbReference type="EMBL" id="SNT51618.1"/>
    </source>
</evidence>
<dbReference type="GO" id="GO:0000287">
    <property type="term" value="F:magnesium ion binding"/>
    <property type="evidence" value="ECO:0007669"/>
    <property type="project" value="TreeGrafter"/>
</dbReference>
<dbReference type="EMBL" id="FZOD01000053">
    <property type="protein sequence ID" value="SNT51618.1"/>
    <property type="molecule type" value="Genomic_DNA"/>
</dbReference>
<feature type="binding site" evidence="4">
    <location>
        <position position="130"/>
    </location>
    <ligand>
        <name>substrate</name>
    </ligand>
</feature>
<keyword evidence="2 5" id="KW-0479">Metal-binding</keyword>
<dbReference type="SUPFAM" id="SSF51621">
    <property type="entry name" value="Phosphoenolpyruvate/pyruvate domain"/>
    <property type="match status" value="1"/>
</dbReference>
<feature type="binding site" evidence="4">
    <location>
        <position position="76"/>
    </location>
    <ligand>
        <name>substrate</name>
    </ligand>
</feature>
<keyword evidence="9" id="KW-1185">Reference proteome</keyword>
<sequence>MSENVDARPSVTVDIPAARSWLFVPGDRGDRFAKAAASGADVVICDLEDAVAVNAKEPARAEVTRWLGAGGVACVRINAQNTPFHDADVSALSGVPGPRAVMLPKAEDPRALSQLSDALGPDTVVIALVETALGLHRAYDLASAPGVARLAFGSIDFALDLGASETPTSMLFARSCLVVASRAARVAAPIDGVTVALDDLSVVEAEAATAAGLGFGGKLCVHPRQVSAVNAAFSPSQEQVRRARQILDSVTGGGAGRLDGQMIDRPVVERARLVLRRAGVEPTPDDRRRS</sequence>
<evidence type="ECO:0000256" key="1">
    <source>
        <dbReference type="ARBA" id="ARBA00001946"/>
    </source>
</evidence>
<feature type="binding site" evidence="5">
    <location>
        <position position="156"/>
    </location>
    <ligand>
        <name>Mg(2+)</name>
        <dbReference type="ChEBI" id="CHEBI:18420"/>
    </ligand>
</feature>
<feature type="domain" description="HpcH/HpaI aldolase/citrate lyase" evidence="6">
    <location>
        <begin position="19"/>
        <end position="223"/>
    </location>
</feature>
<dbReference type="InterPro" id="IPR015813">
    <property type="entry name" value="Pyrv/PenolPyrv_kinase-like_dom"/>
</dbReference>
<keyword evidence="7" id="KW-0456">Lyase</keyword>
<dbReference type="PANTHER" id="PTHR32308:SF10">
    <property type="entry name" value="CITRATE LYASE SUBUNIT BETA"/>
    <property type="match status" value="1"/>
</dbReference>
<evidence type="ECO:0000313" key="9">
    <source>
        <dbReference type="Proteomes" id="UP000198282"/>
    </source>
</evidence>
<dbReference type="GO" id="GO:0016829">
    <property type="term" value="F:lyase activity"/>
    <property type="evidence" value="ECO:0007669"/>
    <property type="project" value="UniProtKB-KW"/>
</dbReference>
<dbReference type="GO" id="GO:0006107">
    <property type="term" value="P:oxaloacetate metabolic process"/>
    <property type="evidence" value="ECO:0007669"/>
    <property type="project" value="TreeGrafter"/>
</dbReference>
<gene>
    <name evidence="7" type="ORF">SAMN05216276_105372</name>
    <name evidence="8" type="ORF">SAMN05216276_10762</name>
</gene>
<keyword evidence="3 5" id="KW-0460">Magnesium</keyword>
<dbReference type="Gene3D" id="3.20.20.60">
    <property type="entry name" value="Phosphoenolpyruvate-binding domains"/>
    <property type="match status" value="1"/>
</dbReference>
<evidence type="ECO:0000256" key="5">
    <source>
        <dbReference type="PIRSR" id="PIRSR015582-2"/>
    </source>
</evidence>
<evidence type="ECO:0000256" key="4">
    <source>
        <dbReference type="PIRSR" id="PIRSR015582-1"/>
    </source>
</evidence>
<reference evidence="7 9" key="1">
    <citation type="submission" date="2017-06" db="EMBL/GenBank/DDBJ databases">
        <authorList>
            <person name="Kim H.J."/>
            <person name="Triplett B.A."/>
        </authorList>
    </citation>
    <scope>NUCLEOTIDE SEQUENCE [LARGE SCALE GENOMIC DNA]</scope>
    <source>
        <strain evidence="7 9">CGMCC 4.2132</strain>
    </source>
</reference>
<evidence type="ECO:0000313" key="8">
    <source>
        <dbReference type="EMBL" id="SNT60030.1"/>
    </source>
</evidence>
<dbReference type="InterPro" id="IPR005000">
    <property type="entry name" value="Aldolase/citrate-lyase_domain"/>
</dbReference>
<dbReference type="RefSeq" id="WP_089211794.1">
    <property type="nucleotide sequence ID" value="NZ_FZOD01000053.1"/>
</dbReference>
<evidence type="ECO:0000256" key="3">
    <source>
        <dbReference type="ARBA" id="ARBA00022842"/>
    </source>
</evidence>